<dbReference type="SUPFAM" id="SSF48726">
    <property type="entry name" value="Immunoglobulin"/>
    <property type="match status" value="1"/>
</dbReference>
<evidence type="ECO:0000313" key="2">
    <source>
        <dbReference type="Ensembl" id="ENSSFOP00015063924.1"/>
    </source>
</evidence>
<dbReference type="Gene3D" id="2.60.40.10">
    <property type="entry name" value="Immunoglobulins"/>
    <property type="match status" value="1"/>
</dbReference>
<dbReference type="Ensembl" id="ENSSFOT00015076840.1">
    <property type="protein sequence ID" value="ENSSFOP00015063924.1"/>
    <property type="gene ID" value="ENSSFOG00015026117.1"/>
</dbReference>
<reference evidence="2 3" key="1">
    <citation type="submission" date="2019-04" db="EMBL/GenBank/DDBJ databases">
        <authorList>
            <consortium name="Wellcome Sanger Institute Data Sharing"/>
        </authorList>
    </citation>
    <scope>NUCLEOTIDE SEQUENCE [LARGE SCALE GENOMIC DNA]</scope>
</reference>
<evidence type="ECO:0000259" key="1">
    <source>
        <dbReference type="PROSITE" id="PS50835"/>
    </source>
</evidence>
<dbReference type="InterPro" id="IPR013783">
    <property type="entry name" value="Ig-like_fold"/>
</dbReference>
<protein>
    <recommendedName>
        <fullName evidence="1">Ig-like domain-containing protein</fullName>
    </recommendedName>
</protein>
<dbReference type="AlphaFoldDB" id="A0A8C9VRT6"/>
<dbReference type="InterPro" id="IPR007110">
    <property type="entry name" value="Ig-like_dom"/>
</dbReference>
<accession>A0A8C9VRT6</accession>
<name>A0A8C9VRT6_SCLFO</name>
<dbReference type="Pfam" id="PF07686">
    <property type="entry name" value="V-set"/>
    <property type="match status" value="1"/>
</dbReference>
<dbReference type="GeneTree" id="ENSGT01150000286956"/>
<dbReference type="PROSITE" id="PS50835">
    <property type="entry name" value="IG_LIKE"/>
    <property type="match status" value="1"/>
</dbReference>
<dbReference type="SMART" id="SM00406">
    <property type="entry name" value="IGv"/>
    <property type="match status" value="1"/>
</dbReference>
<evidence type="ECO:0000313" key="3">
    <source>
        <dbReference type="Proteomes" id="UP000694397"/>
    </source>
</evidence>
<organism evidence="2 3">
    <name type="scientific">Scleropages formosus</name>
    <name type="common">Asian bonytongue</name>
    <name type="synonym">Osteoglossum formosum</name>
    <dbReference type="NCBI Taxonomy" id="113540"/>
    <lineage>
        <taxon>Eukaryota</taxon>
        <taxon>Metazoa</taxon>
        <taxon>Chordata</taxon>
        <taxon>Craniata</taxon>
        <taxon>Vertebrata</taxon>
        <taxon>Euteleostomi</taxon>
        <taxon>Actinopterygii</taxon>
        <taxon>Neopterygii</taxon>
        <taxon>Teleostei</taxon>
        <taxon>Osteoglossocephala</taxon>
        <taxon>Osteoglossomorpha</taxon>
        <taxon>Osteoglossiformes</taxon>
        <taxon>Osteoglossidae</taxon>
        <taxon>Scleropages</taxon>
    </lineage>
</organism>
<dbReference type="InterPro" id="IPR013106">
    <property type="entry name" value="Ig_V-set"/>
</dbReference>
<reference evidence="2" key="2">
    <citation type="submission" date="2025-08" db="UniProtKB">
        <authorList>
            <consortium name="Ensembl"/>
        </authorList>
    </citation>
    <scope>IDENTIFICATION</scope>
</reference>
<dbReference type="InterPro" id="IPR050150">
    <property type="entry name" value="IgV_Light_Chain"/>
</dbReference>
<dbReference type="FunFam" id="2.60.40.10:FF:001230">
    <property type="entry name" value="Immunoglobulin kappa variable 8-16"/>
    <property type="match status" value="1"/>
</dbReference>
<dbReference type="OrthoDB" id="6103117at2759"/>
<keyword evidence="3" id="KW-1185">Reference proteome</keyword>
<sequence>MNIHTHTHTHTHTHIFRTACPIRGHGEPEPNPATQGTPEVKTVLPGQTVTINCKTNQDVYDDCGPSGYSYPCMAWYLQKPGEAPKLLIYDATTRYSGIPDRFSGSGSGSHFTLTISEIQAENAGYYYWVWGDGQGEG</sequence>
<dbReference type="PANTHER" id="PTHR23267">
    <property type="entry name" value="IMMUNOGLOBULIN LIGHT CHAIN"/>
    <property type="match status" value="1"/>
</dbReference>
<reference evidence="2" key="3">
    <citation type="submission" date="2025-09" db="UniProtKB">
        <authorList>
            <consortium name="Ensembl"/>
        </authorList>
    </citation>
    <scope>IDENTIFICATION</scope>
</reference>
<feature type="domain" description="Ig-like" evidence="1">
    <location>
        <begin position="32"/>
        <end position="126"/>
    </location>
</feature>
<proteinExistence type="predicted"/>
<dbReference type="Proteomes" id="UP000694397">
    <property type="component" value="Chromosome 21"/>
</dbReference>
<dbReference type="InterPro" id="IPR036179">
    <property type="entry name" value="Ig-like_dom_sf"/>
</dbReference>